<proteinExistence type="predicted"/>
<evidence type="ECO:0000313" key="2">
    <source>
        <dbReference type="Proteomes" id="UP000308092"/>
    </source>
</evidence>
<dbReference type="Proteomes" id="UP000308092">
    <property type="component" value="Unassembled WGS sequence"/>
</dbReference>
<name>A0A4S3J2R3_9EURO</name>
<gene>
    <name evidence="1" type="ORF">EYZ11_011477</name>
</gene>
<dbReference type="VEuPathDB" id="FungiDB:EYZ11_011477"/>
<protein>
    <submittedName>
        <fullName evidence="1">Uncharacterized protein</fullName>
    </submittedName>
</protein>
<accession>A0A4S3J2R3</accession>
<comment type="caution">
    <text evidence="1">The sequence shown here is derived from an EMBL/GenBank/DDBJ whole genome shotgun (WGS) entry which is preliminary data.</text>
</comment>
<dbReference type="AlphaFoldDB" id="A0A4S3J2R3"/>
<sequence length="68" mass="7780">MADIYFMIAPKLANAFHSIYPTTRCYGTYGYADWYYAFFGPRLTGTRGTIISTGFQFIFARISQVSLE</sequence>
<evidence type="ECO:0000313" key="1">
    <source>
        <dbReference type="EMBL" id="THC89076.1"/>
    </source>
</evidence>
<organism evidence="1 2">
    <name type="scientific">Aspergillus tanneri</name>
    <dbReference type="NCBI Taxonomy" id="1220188"/>
    <lineage>
        <taxon>Eukaryota</taxon>
        <taxon>Fungi</taxon>
        <taxon>Dikarya</taxon>
        <taxon>Ascomycota</taxon>
        <taxon>Pezizomycotina</taxon>
        <taxon>Eurotiomycetes</taxon>
        <taxon>Eurotiomycetidae</taxon>
        <taxon>Eurotiales</taxon>
        <taxon>Aspergillaceae</taxon>
        <taxon>Aspergillus</taxon>
        <taxon>Aspergillus subgen. Circumdati</taxon>
    </lineage>
</organism>
<reference evidence="1 2" key="1">
    <citation type="submission" date="2019-03" db="EMBL/GenBank/DDBJ databases">
        <title>The genome sequence of a newly discovered highly antifungal drug resistant Aspergillus species, Aspergillus tanneri NIH 1004.</title>
        <authorList>
            <person name="Mounaud S."/>
            <person name="Singh I."/>
            <person name="Joardar V."/>
            <person name="Pakala S."/>
            <person name="Pakala S."/>
            <person name="Venepally P."/>
            <person name="Hoover J."/>
            <person name="Nierman W."/>
            <person name="Chung J."/>
            <person name="Losada L."/>
        </authorList>
    </citation>
    <scope>NUCLEOTIDE SEQUENCE [LARGE SCALE GENOMIC DNA]</scope>
    <source>
        <strain evidence="1 2">NIH1004</strain>
    </source>
</reference>
<dbReference type="EMBL" id="SOSA01000714">
    <property type="protein sequence ID" value="THC89076.1"/>
    <property type="molecule type" value="Genomic_DNA"/>
</dbReference>
<keyword evidence="2" id="KW-1185">Reference proteome</keyword>